<proteinExistence type="predicted"/>
<evidence type="ECO:0000313" key="10">
    <source>
        <dbReference type="EMBL" id="CAB4217991.1"/>
    </source>
</evidence>
<accession>A0A6J7XCQ4</accession>
<dbReference type="EMBL" id="LR796698">
    <property type="protein sequence ID" value="CAB4160375.1"/>
    <property type="molecule type" value="Genomic_DNA"/>
</dbReference>
<evidence type="ECO:0000313" key="2">
    <source>
        <dbReference type="EMBL" id="CAB4156499.1"/>
    </source>
</evidence>
<evidence type="ECO:0000313" key="6">
    <source>
        <dbReference type="EMBL" id="CAB4178310.1"/>
    </source>
</evidence>
<gene>
    <name evidence="6" type="ORF">UFOVP1002_61</name>
    <name evidence="7" type="ORF">UFOVP1217_134</name>
    <name evidence="8" type="ORF">UFOVP1343_118</name>
    <name evidence="9" type="ORF">UFOVP1438_167</name>
    <name evidence="12" type="ORF">UFOVP1541_18</name>
    <name evidence="10" type="ORF">UFOVP1592_163</name>
    <name evidence="1" type="ORF">UFOVP465_24</name>
    <name evidence="2" type="ORF">UFOVP666_70</name>
    <name evidence="3" type="ORF">UFOVP727_147</name>
    <name evidence="11" type="ORF">UFOVP741_150</name>
    <name evidence="4" type="ORF">UFOVP819_98</name>
    <name evidence="5" type="ORF">UFOVP926_174</name>
</gene>
<dbReference type="EMBL" id="LR798395">
    <property type="protein sequence ID" value="CAB5228678.1"/>
    <property type="molecule type" value="Genomic_DNA"/>
</dbReference>
<dbReference type="EMBL" id="LR796644">
    <property type="protein sequence ID" value="CAB4156499.1"/>
    <property type="molecule type" value="Genomic_DNA"/>
</dbReference>
<dbReference type="EMBL" id="LR797395">
    <property type="protein sequence ID" value="CAB4213213.1"/>
    <property type="molecule type" value="Genomic_DNA"/>
</dbReference>
<protein>
    <submittedName>
        <fullName evidence="12">Uncharacterized protein</fullName>
    </submittedName>
</protein>
<organism evidence="12">
    <name type="scientific">uncultured Caudovirales phage</name>
    <dbReference type="NCBI Taxonomy" id="2100421"/>
    <lineage>
        <taxon>Viruses</taxon>
        <taxon>Duplodnaviria</taxon>
        <taxon>Heunggongvirae</taxon>
        <taxon>Uroviricota</taxon>
        <taxon>Caudoviricetes</taxon>
        <taxon>Peduoviridae</taxon>
        <taxon>Maltschvirus</taxon>
        <taxon>Maltschvirus maltsch</taxon>
    </lineage>
</organism>
<name>A0A6J7XCQ4_9CAUD</name>
<dbReference type="EMBL" id="LR796762">
    <property type="protein sequence ID" value="CAB4164765.1"/>
    <property type="molecule type" value="Genomic_DNA"/>
</dbReference>
<dbReference type="EMBL" id="LR796443">
    <property type="protein sequence ID" value="CAB4145063.1"/>
    <property type="molecule type" value="Genomic_DNA"/>
</dbReference>
<evidence type="ECO:0000313" key="7">
    <source>
        <dbReference type="EMBL" id="CAB4191771.1"/>
    </source>
</evidence>
<sequence>MINKKSAPQKLIVSIDKQGAWGEVSYYHKLECGHIEVRKRASSAPKIACTWCVIGEEKGRELKALTIVQPPTLEEVWDFYDETTSEEVDVAKLRAGVASAVGCAQESVEVVSIVDEENILRVSYVTVFLDFETAKKIADKSRNT</sequence>
<evidence type="ECO:0000313" key="9">
    <source>
        <dbReference type="EMBL" id="CAB4213213.1"/>
    </source>
</evidence>
<dbReference type="EMBL" id="LR798341">
    <property type="protein sequence ID" value="CAB5225225.1"/>
    <property type="molecule type" value="Genomic_DNA"/>
</dbReference>
<dbReference type="EMBL" id="LR796961">
    <property type="protein sequence ID" value="CAB4178310.1"/>
    <property type="molecule type" value="Genomic_DNA"/>
</dbReference>
<reference evidence="12" key="1">
    <citation type="submission" date="2020-05" db="EMBL/GenBank/DDBJ databases">
        <authorList>
            <person name="Chiriac C."/>
            <person name="Salcher M."/>
            <person name="Ghai R."/>
            <person name="Kavagutti S V."/>
        </authorList>
    </citation>
    <scope>NUCLEOTIDE SEQUENCE</scope>
</reference>
<evidence type="ECO:0000313" key="12">
    <source>
        <dbReference type="EMBL" id="CAB5228678.1"/>
    </source>
</evidence>
<evidence type="ECO:0000313" key="5">
    <source>
        <dbReference type="EMBL" id="CAB4172331.1"/>
    </source>
</evidence>
<dbReference type="EMBL" id="LR797452">
    <property type="protein sequence ID" value="CAB4217991.1"/>
    <property type="molecule type" value="Genomic_DNA"/>
</dbReference>
<dbReference type="EMBL" id="LR797305">
    <property type="protein sequence ID" value="CAB4200771.1"/>
    <property type="molecule type" value="Genomic_DNA"/>
</dbReference>
<evidence type="ECO:0000313" key="1">
    <source>
        <dbReference type="EMBL" id="CAB4145063.1"/>
    </source>
</evidence>
<evidence type="ECO:0000313" key="3">
    <source>
        <dbReference type="EMBL" id="CAB4160375.1"/>
    </source>
</evidence>
<evidence type="ECO:0000313" key="4">
    <source>
        <dbReference type="EMBL" id="CAB4164765.1"/>
    </source>
</evidence>
<dbReference type="EMBL" id="LR796878">
    <property type="protein sequence ID" value="CAB4172331.1"/>
    <property type="molecule type" value="Genomic_DNA"/>
</dbReference>
<dbReference type="EMBL" id="LR797177">
    <property type="protein sequence ID" value="CAB4191771.1"/>
    <property type="molecule type" value="Genomic_DNA"/>
</dbReference>
<evidence type="ECO:0000313" key="11">
    <source>
        <dbReference type="EMBL" id="CAB5225225.1"/>
    </source>
</evidence>
<evidence type="ECO:0000313" key="8">
    <source>
        <dbReference type="EMBL" id="CAB4200771.1"/>
    </source>
</evidence>